<evidence type="ECO:0000259" key="2">
    <source>
        <dbReference type="SMART" id="SM00494"/>
    </source>
</evidence>
<feature type="compositionally biased region" description="Basic residues" evidence="1">
    <location>
        <begin position="63"/>
        <end position="79"/>
    </location>
</feature>
<feature type="domain" description="Chitin-binding type-2" evidence="2">
    <location>
        <begin position="250"/>
        <end position="305"/>
    </location>
</feature>
<dbReference type="AlphaFoldDB" id="A0AAV7XCB7"/>
<evidence type="ECO:0000256" key="1">
    <source>
        <dbReference type="SAM" id="MobiDB-lite"/>
    </source>
</evidence>
<dbReference type="InterPro" id="IPR002557">
    <property type="entry name" value="Chitin-bd_dom"/>
</dbReference>
<keyword evidence="4" id="KW-1185">Reference proteome</keyword>
<accession>A0AAV7XCB7</accession>
<gene>
    <name evidence="3" type="ORF">ONE63_002329</name>
</gene>
<proteinExistence type="predicted"/>
<organism evidence="3 4">
    <name type="scientific">Megalurothrips usitatus</name>
    <name type="common">bean blossom thrips</name>
    <dbReference type="NCBI Taxonomy" id="439358"/>
    <lineage>
        <taxon>Eukaryota</taxon>
        <taxon>Metazoa</taxon>
        <taxon>Ecdysozoa</taxon>
        <taxon>Arthropoda</taxon>
        <taxon>Hexapoda</taxon>
        <taxon>Insecta</taxon>
        <taxon>Pterygota</taxon>
        <taxon>Neoptera</taxon>
        <taxon>Paraneoptera</taxon>
        <taxon>Thysanoptera</taxon>
        <taxon>Terebrantia</taxon>
        <taxon>Thripoidea</taxon>
        <taxon>Thripidae</taxon>
        <taxon>Megalurothrips</taxon>
    </lineage>
</organism>
<evidence type="ECO:0000313" key="3">
    <source>
        <dbReference type="EMBL" id="KAJ1522007.1"/>
    </source>
</evidence>
<feature type="domain" description="Chitin-binding type-2" evidence="2">
    <location>
        <begin position="141"/>
        <end position="196"/>
    </location>
</feature>
<reference evidence="3" key="1">
    <citation type="submission" date="2022-12" db="EMBL/GenBank/DDBJ databases">
        <title>Chromosome-level genome assembly of the bean flower thrips Megalurothrips usitatus.</title>
        <authorList>
            <person name="Ma L."/>
            <person name="Liu Q."/>
            <person name="Li H."/>
            <person name="Cai W."/>
        </authorList>
    </citation>
    <scope>NUCLEOTIDE SEQUENCE</scope>
    <source>
        <strain evidence="3">Cailab_2022a</strain>
    </source>
</reference>
<protein>
    <recommendedName>
        <fullName evidence="2">Chitin-binding type-2 domain-containing protein</fullName>
    </recommendedName>
</protein>
<dbReference type="GO" id="GO:0008061">
    <property type="term" value="F:chitin binding"/>
    <property type="evidence" value="ECO:0007669"/>
    <property type="project" value="InterPro"/>
</dbReference>
<dbReference type="Gene3D" id="2.170.140.10">
    <property type="entry name" value="Chitin binding domain"/>
    <property type="match status" value="2"/>
</dbReference>
<comment type="caution">
    <text evidence="3">The sequence shown here is derived from an EMBL/GenBank/DDBJ whole genome shotgun (WGS) entry which is preliminary data.</text>
</comment>
<sequence>MRAPAPRPVSSWYPARRPCKPCRPTRHSCHSCADGGRAAAAVDGELGGCRRRVPWPRGPGVRRLPHSGRLQRHGARGRRRPDVPAGHPVLLRGRLRGAHGRRKPVPGDAAPVRRQLPLPQRRLHRYNCPPKHFLNSRCGHGLCLCSGQLPDPFDCTRYHVCRRGAAWTYTCDVAPSTVYRHASGRCEPPALAPCTSITCSGDGDDRLQLYGPDNSVGFRCEGAGNATAILCPANHRVDVGGSADSPACVRYCPRDGRQPVANDKSLYYECLALPDGSLSRPVLRECPEGSVFDADEERCRVLQDS</sequence>
<dbReference type="Proteomes" id="UP001075354">
    <property type="component" value="Chromosome 12"/>
</dbReference>
<dbReference type="SUPFAM" id="SSF57625">
    <property type="entry name" value="Invertebrate chitin-binding proteins"/>
    <property type="match status" value="2"/>
</dbReference>
<dbReference type="EMBL" id="JAPTSV010000012">
    <property type="protein sequence ID" value="KAJ1522007.1"/>
    <property type="molecule type" value="Genomic_DNA"/>
</dbReference>
<name>A0AAV7XCB7_9NEOP</name>
<evidence type="ECO:0000313" key="4">
    <source>
        <dbReference type="Proteomes" id="UP001075354"/>
    </source>
</evidence>
<feature type="region of interest" description="Disordered" evidence="1">
    <location>
        <begin position="57"/>
        <end position="87"/>
    </location>
</feature>
<dbReference type="SMART" id="SM00494">
    <property type="entry name" value="ChtBD2"/>
    <property type="match status" value="2"/>
</dbReference>
<dbReference type="GO" id="GO:0005576">
    <property type="term" value="C:extracellular region"/>
    <property type="evidence" value="ECO:0007669"/>
    <property type="project" value="InterPro"/>
</dbReference>
<dbReference type="InterPro" id="IPR036508">
    <property type="entry name" value="Chitin-bd_dom_sf"/>
</dbReference>